<feature type="binding site" evidence="4">
    <location>
        <position position="406"/>
    </location>
    <ligand>
        <name>S-adenosyl-L-methionine</name>
        <dbReference type="ChEBI" id="CHEBI:59789"/>
    </ligand>
</feature>
<evidence type="ECO:0000256" key="3">
    <source>
        <dbReference type="ARBA" id="ARBA00022691"/>
    </source>
</evidence>
<dbReference type="Proteomes" id="UP001432062">
    <property type="component" value="Chromosome"/>
</dbReference>
<dbReference type="InterPro" id="IPR010280">
    <property type="entry name" value="U5_MeTrfase_fam"/>
</dbReference>
<feature type="binding site" evidence="4">
    <location>
        <position position="475"/>
    </location>
    <ligand>
        <name>S-adenosyl-L-methionine</name>
        <dbReference type="ChEBI" id="CHEBI:59789"/>
    </ligand>
</feature>
<comment type="similarity">
    <text evidence="4">Belongs to the class I-like SAM-binding methyltransferase superfamily. RNA M5U methyltransferase family.</text>
</comment>
<evidence type="ECO:0000256" key="5">
    <source>
        <dbReference type="PROSITE-ProRule" id="PRU10015"/>
    </source>
</evidence>
<gene>
    <name evidence="7" type="ORF">OG563_02770</name>
</gene>
<keyword evidence="2 4" id="KW-0808">Transferase</keyword>
<dbReference type="GO" id="GO:0032259">
    <property type="term" value="P:methylation"/>
    <property type="evidence" value="ECO:0007669"/>
    <property type="project" value="UniProtKB-KW"/>
</dbReference>
<feature type="binding site" evidence="4">
    <location>
        <position position="430"/>
    </location>
    <ligand>
        <name>S-adenosyl-L-methionine</name>
        <dbReference type="ChEBI" id="CHEBI:59789"/>
    </ligand>
</feature>
<dbReference type="GO" id="GO:0008168">
    <property type="term" value="F:methyltransferase activity"/>
    <property type="evidence" value="ECO:0007669"/>
    <property type="project" value="UniProtKB-KW"/>
</dbReference>
<feature type="compositionally biased region" description="Basic and acidic residues" evidence="6">
    <location>
        <begin position="209"/>
        <end position="238"/>
    </location>
</feature>
<dbReference type="InterPro" id="IPR029063">
    <property type="entry name" value="SAM-dependent_MTases_sf"/>
</dbReference>
<sequence length="544" mass="57954">MTDWRSNTFQVRLGPPGHGGFCVARHEGRVVFVRQGLPDELVRVRVTEDRGGSFCRADAIEILEASPDRVPATCPVSGPGGAGCCDFSFATPAAQRALKAAVVAEQLRRIAGIERDITVEPIAGHPADATGGWRTRVRLAVDAEGRAGVHGYRSTEVITDLRCPQPVPGAMDGIADRMWTPGADLVVAVDGDGMRHIVELAPSAVAGRAESERPSMRGGDRRGRRETDRRSGKRRAAERGPGSESPRTGARGHDDEGRRGGSEWRRIDDGDGSRALPGDTDGRSRRGAEPGHDGEWGRGGDRGRRRDRSRRDEFGGEGSRGSDSSGSAGGEGVRRRAAARRAATHAARDEWVMGGSGRTVEYVAGRRWELAATGFWQAHHGAAQCYSDVVAGWAGLGHGERAWDLYSGVGVFAARLAGQVGQTGSVLAVESTRSAVADGSAALRDLPWLDLRTQRVEHWLAEHASSAAPEVVVLDPPRAGAGKEVVTAVTTSGPSRIIHIGCDPASFARDLGLYQSAGYHLADLRAFDAFPATHHVECLALLER</sequence>
<keyword evidence="8" id="KW-1185">Reference proteome</keyword>
<dbReference type="Gene3D" id="2.40.50.140">
    <property type="entry name" value="Nucleic acid-binding proteins"/>
    <property type="match status" value="1"/>
</dbReference>
<dbReference type="PANTHER" id="PTHR11061:SF30">
    <property type="entry name" value="TRNA (URACIL(54)-C(5))-METHYLTRANSFERASE"/>
    <property type="match status" value="1"/>
</dbReference>
<dbReference type="Gene3D" id="3.40.50.150">
    <property type="entry name" value="Vaccinia Virus protein VP39"/>
    <property type="match status" value="1"/>
</dbReference>
<dbReference type="SUPFAM" id="SSF53335">
    <property type="entry name" value="S-adenosyl-L-methionine-dependent methyltransferases"/>
    <property type="match status" value="1"/>
</dbReference>
<evidence type="ECO:0000256" key="1">
    <source>
        <dbReference type="ARBA" id="ARBA00022603"/>
    </source>
</evidence>
<dbReference type="PROSITE" id="PS01230">
    <property type="entry name" value="TRMA_1"/>
    <property type="match status" value="1"/>
</dbReference>
<feature type="active site" evidence="5">
    <location>
        <position position="502"/>
    </location>
</feature>
<dbReference type="InterPro" id="IPR012340">
    <property type="entry name" value="NA-bd_OB-fold"/>
</dbReference>
<dbReference type="EMBL" id="CP109441">
    <property type="protein sequence ID" value="WUV47190.1"/>
    <property type="molecule type" value="Genomic_DNA"/>
</dbReference>
<evidence type="ECO:0000256" key="4">
    <source>
        <dbReference type="PROSITE-ProRule" id="PRU01024"/>
    </source>
</evidence>
<evidence type="ECO:0000256" key="2">
    <source>
        <dbReference type="ARBA" id="ARBA00022679"/>
    </source>
</evidence>
<proteinExistence type="inferred from homology"/>
<dbReference type="Pfam" id="PF05958">
    <property type="entry name" value="tRNA_U5-meth_tr"/>
    <property type="match status" value="1"/>
</dbReference>
<protein>
    <submittedName>
        <fullName evidence="7">Class I SAM-dependent RNA methyltransferase</fullName>
    </submittedName>
</protein>
<feature type="active site" description="Nucleophile" evidence="4">
    <location>
        <position position="502"/>
    </location>
</feature>
<evidence type="ECO:0000256" key="6">
    <source>
        <dbReference type="SAM" id="MobiDB-lite"/>
    </source>
</evidence>
<reference evidence="7" key="1">
    <citation type="submission" date="2022-10" db="EMBL/GenBank/DDBJ databases">
        <title>The complete genomes of actinobacterial strains from the NBC collection.</title>
        <authorList>
            <person name="Joergensen T.S."/>
            <person name="Alvarez Arevalo M."/>
            <person name="Sterndorff E.B."/>
            <person name="Faurdal D."/>
            <person name="Vuksanovic O."/>
            <person name="Mourched A.-S."/>
            <person name="Charusanti P."/>
            <person name="Shaw S."/>
            <person name="Blin K."/>
            <person name="Weber T."/>
        </authorList>
    </citation>
    <scope>NUCLEOTIDE SEQUENCE</scope>
    <source>
        <strain evidence="7">NBC_01482</strain>
    </source>
</reference>
<dbReference type="PROSITE" id="PS51687">
    <property type="entry name" value="SAM_MT_RNA_M5U"/>
    <property type="match status" value="1"/>
</dbReference>
<accession>A0ABZ1YV86</accession>
<feature type="region of interest" description="Disordered" evidence="6">
    <location>
        <begin position="205"/>
        <end position="347"/>
    </location>
</feature>
<feature type="compositionally biased region" description="Basic and acidic residues" evidence="6">
    <location>
        <begin position="251"/>
        <end position="272"/>
    </location>
</feature>
<keyword evidence="3 4" id="KW-0949">S-adenosyl-L-methionine</keyword>
<organism evidence="7 8">
    <name type="scientific">Nocardia vinacea</name>
    <dbReference type="NCBI Taxonomy" id="96468"/>
    <lineage>
        <taxon>Bacteria</taxon>
        <taxon>Bacillati</taxon>
        <taxon>Actinomycetota</taxon>
        <taxon>Actinomycetes</taxon>
        <taxon>Mycobacteriales</taxon>
        <taxon>Nocardiaceae</taxon>
        <taxon>Nocardia</taxon>
    </lineage>
</organism>
<feature type="binding site" evidence="4">
    <location>
        <position position="377"/>
    </location>
    <ligand>
        <name>S-adenosyl-L-methionine</name>
        <dbReference type="ChEBI" id="CHEBI:59789"/>
    </ligand>
</feature>
<dbReference type="PANTHER" id="PTHR11061">
    <property type="entry name" value="RNA M5U METHYLTRANSFERASE"/>
    <property type="match status" value="1"/>
</dbReference>
<dbReference type="SUPFAM" id="SSF50249">
    <property type="entry name" value="Nucleic acid-binding proteins"/>
    <property type="match status" value="1"/>
</dbReference>
<name>A0ABZ1YV86_9NOCA</name>
<feature type="compositionally biased region" description="Basic and acidic residues" evidence="6">
    <location>
        <begin position="280"/>
        <end position="314"/>
    </location>
</feature>
<dbReference type="InterPro" id="IPR030390">
    <property type="entry name" value="MeTrfase_TrmA_AS"/>
</dbReference>
<evidence type="ECO:0000313" key="7">
    <source>
        <dbReference type="EMBL" id="WUV47190.1"/>
    </source>
</evidence>
<evidence type="ECO:0000313" key="8">
    <source>
        <dbReference type="Proteomes" id="UP001432062"/>
    </source>
</evidence>
<dbReference type="RefSeq" id="WP_327100128.1">
    <property type="nucleotide sequence ID" value="NZ_CP109149.1"/>
</dbReference>
<keyword evidence="1 4" id="KW-0489">Methyltransferase</keyword>